<evidence type="ECO:0000256" key="1">
    <source>
        <dbReference type="SAM" id="Phobius"/>
    </source>
</evidence>
<gene>
    <name evidence="2" type="ORF">A1Q5_08265</name>
</gene>
<dbReference type="EMBL" id="AJYJ02000087">
    <property type="protein sequence ID" value="OEF13377.1"/>
    <property type="molecule type" value="Genomic_DNA"/>
</dbReference>
<comment type="caution">
    <text evidence="2">The sequence shown here is derived from an EMBL/GenBank/DDBJ whole genome shotgun (WGS) entry which is preliminary data.</text>
</comment>
<evidence type="ECO:0000313" key="3">
    <source>
        <dbReference type="Proteomes" id="UP000095059"/>
    </source>
</evidence>
<keyword evidence="1" id="KW-0812">Transmembrane</keyword>
<protein>
    <submittedName>
        <fullName evidence="2">Uncharacterized protein</fullName>
    </submittedName>
</protein>
<evidence type="ECO:0000313" key="2">
    <source>
        <dbReference type="EMBL" id="OEF13377.1"/>
    </source>
</evidence>
<name>A0ABX3AUI8_ALILO</name>
<proteinExistence type="predicted"/>
<keyword evidence="1" id="KW-0472">Membrane</keyword>
<organism evidence="2 3">
    <name type="scientific">Aliivibrio logei 5S-186</name>
    <dbReference type="NCBI Taxonomy" id="626086"/>
    <lineage>
        <taxon>Bacteria</taxon>
        <taxon>Pseudomonadati</taxon>
        <taxon>Pseudomonadota</taxon>
        <taxon>Gammaproteobacteria</taxon>
        <taxon>Vibrionales</taxon>
        <taxon>Vibrionaceae</taxon>
        <taxon>Aliivibrio</taxon>
    </lineage>
</organism>
<reference evidence="2 3" key="1">
    <citation type="journal article" date="2012" name="Science">
        <title>Ecological populations of bacteria act as socially cohesive units of antibiotic production and resistance.</title>
        <authorList>
            <person name="Cordero O.X."/>
            <person name="Wildschutte H."/>
            <person name="Kirkup B."/>
            <person name="Proehl S."/>
            <person name="Ngo L."/>
            <person name="Hussain F."/>
            <person name="Le Roux F."/>
            <person name="Mincer T."/>
            <person name="Polz M.F."/>
        </authorList>
    </citation>
    <scope>NUCLEOTIDE SEQUENCE [LARGE SCALE GENOMIC DNA]</scope>
    <source>
        <strain evidence="2 3">5S-186</strain>
    </source>
</reference>
<keyword evidence="3" id="KW-1185">Reference proteome</keyword>
<sequence>MKKNSKRANKIFTFYWIVLFCTLALMYRVINTSNKYKSNPQKNIFEKAIISVFHFTFPIINN</sequence>
<keyword evidence="1" id="KW-1133">Transmembrane helix</keyword>
<feature type="transmembrane region" description="Helical" evidence="1">
    <location>
        <begin position="12"/>
        <end position="30"/>
    </location>
</feature>
<accession>A0ABX3AUI8</accession>
<dbReference type="Proteomes" id="UP000095059">
    <property type="component" value="Unassembled WGS sequence"/>
</dbReference>